<dbReference type="Proteomes" id="UP000183487">
    <property type="component" value="Unassembled WGS sequence"/>
</dbReference>
<evidence type="ECO:0000256" key="2">
    <source>
        <dbReference type="SAM" id="SignalP"/>
    </source>
</evidence>
<feature type="chain" id="PRO_5010367442" description="DUF4148 domain-containing protein" evidence="2">
    <location>
        <begin position="23"/>
        <end position="93"/>
    </location>
</feature>
<dbReference type="AlphaFoldDB" id="A0A1H1JZY3"/>
<proteinExistence type="predicted"/>
<accession>A0A1H1JZY3</accession>
<name>A0A1H1JZY3_9BURK</name>
<reference evidence="4" key="1">
    <citation type="submission" date="2016-10" db="EMBL/GenBank/DDBJ databases">
        <authorList>
            <person name="Varghese N."/>
        </authorList>
    </citation>
    <scope>NUCLEOTIDE SEQUENCE [LARGE SCALE GENOMIC DNA]</scope>
    <source>
        <strain evidence="4">GAS106B</strain>
    </source>
</reference>
<evidence type="ECO:0008006" key="5">
    <source>
        <dbReference type="Google" id="ProtNLM"/>
    </source>
</evidence>
<feature type="compositionally biased region" description="Polar residues" evidence="1">
    <location>
        <begin position="31"/>
        <end position="44"/>
    </location>
</feature>
<evidence type="ECO:0000313" key="4">
    <source>
        <dbReference type="Proteomes" id="UP000183487"/>
    </source>
</evidence>
<dbReference type="EMBL" id="FNKP01000004">
    <property type="protein sequence ID" value="SDR55524.1"/>
    <property type="molecule type" value="Genomic_DNA"/>
</dbReference>
<gene>
    <name evidence="3" type="ORF">SAMN05443245_7713</name>
</gene>
<evidence type="ECO:0000313" key="3">
    <source>
        <dbReference type="EMBL" id="SDR55524.1"/>
    </source>
</evidence>
<keyword evidence="4" id="KW-1185">Reference proteome</keyword>
<organism evidence="3 4">
    <name type="scientific">Paraburkholderia fungorum</name>
    <dbReference type="NCBI Taxonomy" id="134537"/>
    <lineage>
        <taxon>Bacteria</taxon>
        <taxon>Pseudomonadati</taxon>
        <taxon>Pseudomonadota</taxon>
        <taxon>Betaproteobacteria</taxon>
        <taxon>Burkholderiales</taxon>
        <taxon>Burkholderiaceae</taxon>
        <taxon>Paraburkholderia</taxon>
    </lineage>
</organism>
<feature type="region of interest" description="Disordered" evidence="1">
    <location>
        <begin position="24"/>
        <end position="78"/>
    </location>
</feature>
<sequence>MIRSAYVAIAVTCMACATSAFAQETNEKTDASSNATRQDSNAVSDSGLGMEANGQSAAGGRAELTRAQVERELSRAERSGELQTLYSTVYKGS</sequence>
<protein>
    <recommendedName>
        <fullName evidence="5">DUF4148 domain-containing protein</fullName>
    </recommendedName>
</protein>
<keyword evidence="2" id="KW-0732">Signal</keyword>
<feature type="compositionally biased region" description="Basic and acidic residues" evidence="1">
    <location>
        <begin position="68"/>
        <end position="78"/>
    </location>
</feature>
<feature type="signal peptide" evidence="2">
    <location>
        <begin position="1"/>
        <end position="22"/>
    </location>
</feature>
<evidence type="ECO:0000256" key="1">
    <source>
        <dbReference type="SAM" id="MobiDB-lite"/>
    </source>
</evidence>